<proteinExistence type="predicted"/>
<dbReference type="AlphaFoldDB" id="A0A5B7E4W8"/>
<name>A0A5B7E4W8_PORTR</name>
<sequence length="168" mass="18532">MSVLHISNSPSRDVQDSSFLKGDGLLAPAPRCKVLQDNVHPDHSVLAKVTVTDVELSHHLFCGDVKVAQICSGKHWDPGWPPGWTWNTQYTFANNSALDDSELVPPFDYFIPLIKVLPNVFHALAGLNPQKAYGPDAVLLFVFKNCVSVLAPCLAKLFQILVKLLMSR</sequence>
<reference evidence="1 2" key="1">
    <citation type="submission" date="2019-05" db="EMBL/GenBank/DDBJ databases">
        <title>Another draft genome of Portunus trituberculatus and its Hox gene families provides insights of decapod evolution.</title>
        <authorList>
            <person name="Jeong J.-H."/>
            <person name="Song I."/>
            <person name="Kim S."/>
            <person name="Choi T."/>
            <person name="Kim D."/>
            <person name="Ryu S."/>
            <person name="Kim W."/>
        </authorList>
    </citation>
    <scope>NUCLEOTIDE SEQUENCE [LARGE SCALE GENOMIC DNA]</scope>
    <source>
        <tissue evidence="1">Muscle</tissue>
    </source>
</reference>
<keyword evidence="2" id="KW-1185">Reference proteome</keyword>
<accession>A0A5B7E4W8</accession>
<dbReference type="Proteomes" id="UP000324222">
    <property type="component" value="Unassembled WGS sequence"/>
</dbReference>
<comment type="caution">
    <text evidence="1">The sequence shown here is derived from an EMBL/GenBank/DDBJ whole genome shotgun (WGS) entry which is preliminary data.</text>
</comment>
<dbReference type="EMBL" id="VSRR010002005">
    <property type="protein sequence ID" value="MPC29042.1"/>
    <property type="molecule type" value="Genomic_DNA"/>
</dbReference>
<protein>
    <submittedName>
        <fullName evidence="1">Uncharacterized protein</fullName>
    </submittedName>
</protein>
<organism evidence="1 2">
    <name type="scientific">Portunus trituberculatus</name>
    <name type="common">Swimming crab</name>
    <name type="synonym">Neptunus trituberculatus</name>
    <dbReference type="NCBI Taxonomy" id="210409"/>
    <lineage>
        <taxon>Eukaryota</taxon>
        <taxon>Metazoa</taxon>
        <taxon>Ecdysozoa</taxon>
        <taxon>Arthropoda</taxon>
        <taxon>Crustacea</taxon>
        <taxon>Multicrustacea</taxon>
        <taxon>Malacostraca</taxon>
        <taxon>Eumalacostraca</taxon>
        <taxon>Eucarida</taxon>
        <taxon>Decapoda</taxon>
        <taxon>Pleocyemata</taxon>
        <taxon>Brachyura</taxon>
        <taxon>Eubrachyura</taxon>
        <taxon>Portunoidea</taxon>
        <taxon>Portunidae</taxon>
        <taxon>Portuninae</taxon>
        <taxon>Portunus</taxon>
    </lineage>
</organism>
<evidence type="ECO:0000313" key="1">
    <source>
        <dbReference type="EMBL" id="MPC29042.1"/>
    </source>
</evidence>
<gene>
    <name evidence="1" type="ORF">E2C01_022259</name>
</gene>
<evidence type="ECO:0000313" key="2">
    <source>
        <dbReference type="Proteomes" id="UP000324222"/>
    </source>
</evidence>